<keyword evidence="2" id="KW-1185">Reference proteome</keyword>
<organism evidence="1 2">
    <name type="scientific">Colletotrichum melonis</name>
    <dbReference type="NCBI Taxonomy" id="1209925"/>
    <lineage>
        <taxon>Eukaryota</taxon>
        <taxon>Fungi</taxon>
        <taxon>Dikarya</taxon>
        <taxon>Ascomycota</taxon>
        <taxon>Pezizomycotina</taxon>
        <taxon>Sordariomycetes</taxon>
        <taxon>Hypocreomycetidae</taxon>
        <taxon>Glomerellales</taxon>
        <taxon>Glomerellaceae</taxon>
        <taxon>Colletotrichum</taxon>
        <taxon>Colletotrichum acutatum species complex</taxon>
    </lineage>
</organism>
<comment type="caution">
    <text evidence="1">The sequence shown here is derived from an EMBL/GenBank/DDBJ whole genome shotgun (WGS) entry which is preliminary data.</text>
</comment>
<reference evidence="1 2" key="1">
    <citation type="submission" date="2016-10" db="EMBL/GenBank/DDBJ databases">
        <title>The genome sequence of Colletotrichum fioriniae PJ7.</title>
        <authorList>
            <person name="Baroncelli R."/>
        </authorList>
    </citation>
    <scope>NUCLEOTIDE SEQUENCE [LARGE SCALE GENOMIC DNA]</scope>
    <source>
        <strain evidence="1">Col 31</strain>
    </source>
</reference>
<protein>
    <submittedName>
        <fullName evidence="1">Uncharacterized protein</fullName>
    </submittedName>
</protein>
<sequence>MSTDKMWEILRAVLMEDHPIQRISKSGDFRFIMPNPFPLPQPMDKTWRSRLEIIVDSDTVKKTSKPLAKLMGSVVGDTMLLEKDHVGSMFVLLAIVHEHALDILPAKILISELQSLVHHADKYGLVHRLGTYLKRWMPKQEEWTDPQFWDDTAHTAWIASTIGAKDIYEEVIARLAIQYTNVPSKDHLVNRWSDSVRIYETVQVDVEKLRQKGMVVVRQKLKDFYDNASKKKNCQKKQATAEEREKCNLEIASSFKYAIKAAGPEFESFFEYTGDGDGTLIEKMDKCTLEILKTKCPTIEGHETCDPFVKTFRVDVRNQEGLSLELTDEQKKDFTRRALISGWGAPKTTLN</sequence>
<dbReference type="Proteomes" id="UP001239795">
    <property type="component" value="Unassembled WGS sequence"/>
</dbReference>
<dbReference type="EMBL" id="MLGG01000006">
    <property type="protein sequence ID" value="KAK1464052.1"/>
    <property type="molecule type" value="Genomic_DNA"/>
</dbReference>
<gene>
    <name evidence="1" type="ORF">CMEL01_12813</name>
</gene>
<accession>A0AAI9XYE5</accession>
<dbReference type="AlphaFoldDB" id="A0AAI9XYE5"/>
<name>A0AAI9XYE5_9PEZI</name>
<evidence type="ECO:0000313" key="2">
    <source>
        <dbReference type="Proteomes" id="UP001239795"/>
    </source>
</evidence>
<proteinExistence type="predicted"/>
<evidence type="ECO:0000313" key="1">
    <source>
        <dbReference type="EMBL" id="KAK1464052.1"/>
    </source>
</evidence>